<feature type="transmembrane region" description="Helical" evidence="1">
    <location>
        <begin position="12"/>
        <end position="35"/>
    </location>
</feature>
<dbReference type="EMBL" id="CP032157">
    <property type="protein sequence ID" value="AXY78263.1"/>
    <property type="molecule type" value="Genomic_DNA"/>
</dbReference>
<keyword evidence="1" id="KW-0472">Membrane</keyword>
<keyword evidence="1" id="KW-1133">Transmembrane helix</keyword>
<feature type="transmembrane region" description="Helical" evidence="1">
    <location>
        <begin position="142"/>
        <end position="159"/>
    </location>
</feature>
<accession>A0A3B7MXM7</accession>
<keyword evidence="3" id="KW-1185">Reference proteome</keyword>
<feature type="transmembrane region" description="Helical" evidence="1">
    <location>
        <begin position="265"/>
        <end position="286"/>
    </location>
</feature>
<feature type="transmembrane region" description="Helical" evidence="1">
    <location>
        <begin position="355"/>
        <end position="373"/>
    </location>
</feature>
<proteinExistence type="predicted"/>
<evidence type="ECO:0000313" key="3">
    <source>
        <dbReference type="Proteomes" id="UP000263900"/>
    </source>
</evidence>
<feature type="transmembrane region" description="Helical" evidence="1">
    <location>
        <begin position="230"/>
        <end position="250"/>
    </location>
</feature>
<sequence length="417" mass="48667">MVFSFMPFLLQLLYIPLTCINIFIALVAACLLLNIKYKTGLAQLVRLVRESRFQIRLYEIPFLLVIVLVAAVSVWRCFYYPPTPRDLTSGAEVIAEYAVKEKTMINSVFTVNLESTNNQFKPPFIASLQIIYKYAGFAFGQVWLSTIFICFLVFLYHVLCLRIHRVLVGLLMVILLAIPEMYAYTFMALFDYSNAVFFFLGTFFLFEYFKHRTRNYVAMAGMLMGFATYIRSETVILIGFMTLSLAWYYLKNKKSFTRFLIDGTWFLLPAVLFYLLSITLYCNYYLPAKYDIGELVNRNLFDLAPLWERITTMNKELIFSAQGITLYGYSFFIFLLVLLGDLIYSFRLNPESRNWLFAVFVIYLGMPMLGYLLPLLDISNSTKRGLFKIFPLLILYMGTSTLLIRLSEKIKRWEEAR</sequence>
<dbReference type="AlphaFoldDB" id="A0A3B7MXM7"/>
<evidence type="ECO:0000313" key="2">
    <source>
        <dbReference type="EMBL" id="AXY78263.1"/>
    </source>
</evidence>
<dbReference type="Proteomes" id="UP000263900">
    <property type="component" value="Chromosome"/>
</dbReference>
<keyword evidence="1" id="KW-0812">Transmembrane</keyword>
<evidence type="ECO:0000256" key="1">
    <source>
        <dbReference type="SAM" id="Phobius"/>
    </source>
</evidence>
<dbReference type="KEGG" id="pseg:D3H65_31580"/>
<protein>
    <recommendedName>
        <fullName evidence="4">Glycosyltransferase RgtA/B/C/D-like domain-containing protein</fullName>
    </recommendedName>
</protein>
<name>A0A3B7MXM7_9BACT</name>
<feature type="transmembrane region" description="Helical" evidence="1">
    <location>
        <begin position="56"/>
        <end position="75"/>
    </location>
</feature>
<organism evidence="2 3">
    <name type="scientific">Paraflavitalea soli</name>
    <dbReference type="NCBI Taxonomy" id="2315862"/>
    <lineage>
        <taxon>Bacteria</taxon>
        <taxon>Pseudomonadati</taxon>
        <taxon>Bacteroidota</taxon>
        <taxon>Chitinophagia</taxon>
        <taxon>Chitinophagales</taxon>
        <taxon>Chitinophagaceae</taxon>
        <taxon>Paraflavitalea</taxon>
    </lineage>
</organism>
<gene>
    <name evidence="2" type="ORF">D3H65_31580</name>
</gene>
<feature type="transmembrane region" description="Helical" evidence="1">
    <location>
        <begin position="166"/>
        <end position="186"/>
    </location>
</feature>
<reference evidence="2 3" key="1">
    <citation type="submission" date="2018-09" db="EMBL/GenBank/DDBJ databases">
        <title>Genome sequencing of strain 6GH32-13.</title>
        <authorList>
            <person name="Weon H.-Y."/>
            <person name="Heo J."/>
            <person name="Kwon S.-W."/>
        </authorList>
    </citation>
    <scope>NUCLEOTIDE SEQUENCE [LARGE SCALE GENOMIC DNA]</scope>
    <source>
        <strain evidence="2 3">5GH32-13</strain>
    </source>
</reference>
<evidence type="ECO:0008006" key="4">
    <source>
        <dbReference type="Google" id="ProtNLM"/>
    </source>
</evidence>
<dbReference type="OrthoDB" id="629890at2"/>
<feature type="transmembrane region" description="Helical" evidence="1">
    <location>
        <begin position="385"/>
        <end position="404"/>
    </location>
</feature>
<feature type="transmembrane region" description="Helical" evidence="1">
    <location>
        <begin position="317"/>
        <end position="343"/>
    </location>
</feature>
<feature type="transmembrane region" description="Helical" evidence="1">
    <location>
        <begin position="192"/>
        <end position="209"/>
    </location>
</feature>